<feature type="transmembrane region" description="Helical" evidence="1">
    <location>
        <begin position="34"/>
        <end position="56"/>
    </location>
</feature>
<proteinExistence type="predicted"/>
<dbReference type="EMBL" id="JASGBI010000001">
    <property type="protein sequence ID" value="MDI9237769.1"/>
    <property type="molecule type" value="Genomic_DNA"/>
</dbReference>
<reference evidence="2 3" key="1">
    <citation type="submission" date="2023-05" db="EMBL/GenBank/DDBJ databases">
        <title>Lysobacter sp. strain LF1 Genome sequencing and assembly.</title>
        <authorList>
            <person name="Jung Y."/>
        </authorList>
    </citation>
    <scope>NUCLEOTIDE SEQUENCE [LARGE SCALE GENOMIC DNA]</scope>
    <source>
        <strain evidence="2 3">LF1</strain>
    </source>
</reference>
<keyword evidence="1" id="KW-1133">Transmembrane helix</keyword>
<dbReference type="Proteomes" id="UP001321580">
    <property type="component" value="Unassembled WGS sequence"/>
</dbReference>
<keyword evidence="1" id="KW-0812">Transmembrane</keyword>
<feature type="transmembrane region" description="Helical" evidence="1">
    <location>
        <begin position="63"/>
        <end position="80"/>
    </location>
</feature>
<protein>
    <submittedName>
        <fullName evidence="2">Uncharacterized protein</fullName>
    </submittedName>
</protein>
<gene>
    <name evidence="2" type="ORF">QLQ15_02445</name>
</gene>
<organism evidence="2 3">
    <name type="scientific">Lysobacter stagni</name>
    <dbReference type="NCBI Taxonomy" id="3045172"/>
    <lineage>
        <taxon>Bacteria</taxon>
        <taxon>Pseudomonadati</taxon>
        <taxon>Pseudomonadota</taxon>
        <taxon>Gammaproteobacteria</taxon>
        <taxon>Lysobacterales</taxon>
        <taxon>Lysobacteraceae</taxon>
        <taxon>Lysobacter</taxon>
    </lineage>
</organism>
<evidence type="ECO:0000256" key="1">
    <source>
        <dbReference type="SAM" id="Phobius"/>
    </source>
</evidence>
<accession>A0ABT6XCL2</accession>
<name>A0ABT6XCL2_9GAMM</name>
<feature type="transmembrane region" description="Helical" evidence="1">
    <location>
        <begin position="7"/>
        <end position="28"/>
    </location>
</feature>
<dbReference type="RefSeq" id="WP_283211274.1">
    <property type="nucleotide sequence ID" value="NZ_JASGBI010000001.1"/>
</dbReference>
<evidence type="ECO:0000313" key="3">
    <source>
        <dbReference type="Proteomes" id="UP001321580"/>
    </source>
</evidence>
<sequence length="127" mass="13463">MSRNNTWVFAAGMLVPLLGIGLHLHIASKAEGGWSAFTFGLLAWSTLPYVLCLVLASVGRRPLHAVVAALCCLGLDIVTYRSVFVSPSSSTAALGLLFSPLANLLVMAPLGFLATALIVRLRRAKTQ</sequence>
<comment type="caution">
    <text evidence="2">The sequence shown here is derived from an EMBL/GenBank/DDBJ whole genome shotgun (WGS) entry which is preliminary data.</text>
</comment>
<feature type="transmembrane region" description="Helical" evidence="1">
    <location>
        <begin position="92"/>
        <end position="119"/>
    </location>
</feature>
<evidence type="ECO:0000313" key="2">
    <source>
        <dbReference type="EMBL" id="MDI9237769.1"/>
    </source>
</evidence>
<keyword evidence="3" id="KW-1185">Reference proteome</keyword>
<keyword evidence="1" id="KW-0472">Membrane</keyword>